<keyword evidence="2" id="KW-0812">Transmembrane</keyword>
<proteinExistence type="predicted"/>
<feature type="region of interest" description="Disordered" evidence="1">
    <location>
        <begin position="25"/>
        <end position="150"/>
    </location>
</feature>
<feature type="transmembrane region" description="Helical" evidence="2">
    <location>
        <begin position="220"/>
        <end position="238"/>
    </location>
</feature>
<keyword evidence="2" id="KW-0472">Membrane</keyword>
<feature type="compositionally biased region" description="Polar residues" evidence="1">
    <location>
        <begin position="165"/>
        <end position="177"/>
    </location>
</feature>
<keyword evidence="2" id="KW-1133">Transmembrane helix</keyword>
<dbReference type="EMBL" id="JAPFFF010000034">
    <property type="protein sequence ID" value="KAK8843855.1"/>
    <property type="molecule type" value="Genomic_DNA"/>
</dbReference>
<feature type="compositionally biased region" description="Polar residues" evidence="1">
    <location>
        <begin position="184"/>
        <end position="198"/>
    </location>
</feature>
<protein>
    <submittedName>
        <fullName evidence="3">Uncharacterized protein</fullName>
    </submittedName>
</protein>
<feature type="region of interest" description="Disordered" evidence="1">
    <location>
        <begin position="165"/>
        <end position="210"/>
    </location>
</feature>
<reference evidence="3 4" key="1">
    <citation type="submission" date="2024-04" db="EMBL/GenBank/DDBJ databases">
        <title>Tritrichomonas musculus Genome.</title>
        <authorList>
            <person name="Alves-Ferreira E."/>
            <person name="Grigg M."/>
            <person name="Lorenzi H."/>
            <person name="Galac M."/>
        </authorList>
    </citation>
    <scope>NUCLEOTIDE SEQUENCE [LARGE SCALE GENOMIC DNA]</scope>
    <source>
        <strain evidence="3 4">EAF2021</strain>
    </source>
</reference>
<organism evidence="3 4">
    <name type="scientific">Tritrichomonas musculus</name>
    <dbReference type="NCBI Taxonomy" id="1915356"/>
    <lineage>
        <taxon>Eukaryota</taxon>
        <taxon>Metamonada</taxon>
        <taxon>Parabasalia</taxon>
        <taxon>Tritrichomonadida</taxon>
        <taxon>Tritrichomonadidae</taxon>
        <taxon>Tritrichomonas</taxon>
    </lineage>
</organism>
<evidence type="ECO:0000313" key="4">
    <source>
        <dbReference type="Proteomes" id="UP001470230"/>
    </source>
</evidence>
<gene>
    <name evidence="3" type="ORF">M9Y10_024931</name>
</gene>
<evidence type="ECO:0000313" key="3">
    <source>
        <dbReference type="EMBL" id="KAK8843855.1"/>
    </source>
</evidence>
<sequence>MSFDNGQFQNQRKRNYVERAYVNASSNNNSDSTNHYQNYNNQNNSRADFTPPVPESLRPSYTRTYIAPEESEPSQYPPRIPSNYNIPPRVPPNPYRYEYYQNDTSDTTTRQRKERVYINPISEEQYEREKRKGKKADRSNISIPDKNQPDQSFFTQFFNFLENNYSAGTNPPNTRPSYNERQRQPSYNTHHSFYNDNANRNRSNRSPSPGPIQNGTCPCGGFALFSIIIMILLVILGCL</sequence>
<feature type="compositionally biased region" description="Low complexity" evidence="1">
    <location>
        <begin position="25"/>
        <end position="44"/>
    </location>
</feature>
<keyword evidence="4" id="KW-1185">Reference proteome</keyword>
<evidence type="ECO:0000256" key="2">
    <source>
        <dbReference type="SAM" id="Phobius"/>
    </source>
</evidence>
<evidence type="ECO:0000256" key="1">
    <source>
        <dbReference type="SAM" id="MobiDB-lite"/>
    </source>
</evidence>
<accession>A0ABR2HDH1</accession>
<name>A0ABR2HDH1_9EUKA</name>
<dbReference type="Proteomes" id="UP001470230">
    <property type="component" value="Unassembled WGS sequence"/>
</dbReference>
<comment type="caution">
    <text evidence="3">The sequence shown here is derived from an EMBL/GenBank/DDBJ whole genome shotgun (WGS) entry which is preliminary data.</text>
</comment>